<evidence type="ECO:0000256" key="1">
    <source>
        <dbReference type="SAM" id="MobiDB-lite"/>
    </source>
</evidence>
<reference evidence="4" key="1">
    <citation type="journal article" date="2019" name="Int. J. Syst. Evol. Microbiol.">
        <title>The Global Catalogue of Microorganisms (GCM) 10K type strain sequencing project: providing services to taxonomists for standard genome sequencing and annotation.</title>
        <authorList>
            <consortium name="The Broad Institute Genomics Platform"/>
            <consortium name="The Broad Institute Genome Sequencing Center for Infectious Disease"/>
            <person name="Wu L."/>
            <person name="Ma J."/>
        </authorList>
    </citation>
    <scope>NUCLEOTIDE SEQUENCE [LARGE SCALE GENOMIC DNA]</scope>
    <source>
        <strain evidence="4">JCM 17137</strain>
    </source>
</reference>
<keyword evidence="2" id="KW-0472">Membrane</keyword>
<proteinExistence type="predicted"/>
<dbReference type="EMBL" id="BAABDD010000015">
    <property type="protein sequence ID" value="GAA3750427.1"/>
    <property type="molecule type" value="Genomic_DNA"/>
</dbReference>
<gene>
    <name evidence="3" type="ORF">GCM10022402_32020</name>
</gene>
<keyword evidence="2" id="KW-1133">Transmembrane helix</keyword>
<sequence>MPVVNGDTWEGDPRQLVSAVHDRLGISEGHYLALRGSNLQGVDVPLSGSDAGVSASAGALAAAYETDFASVPLADLLNRAVEVTVSGRAAELADQAEADYQARNPDPPAEDTGEGATPSTAERNASDLAMVAAIAAGVAVLAAAGMGLLLWRRRPRRINLPDLPQHAAFDNADQARVAELTSQAERELVTVGERLREARTEDMRGQAGKSYQRALDAYQAAGKAFSEISDAQNEQADQNDLANLAGTLVLLDMCEDCLATAEARRDGRSLPKPRAHCYANPLHGTRTKPTEWRALGSRRTITVPLCGACADAVRRHARPTALPVVHDGEEIAYYEVPAQHSVWSDTGFGALRGDLIERVLRGDLRHSRV</sequence>
<protein>
    <recommendedName>
        <fullName evidence="5">MYXO-CTERM domain-containing protein</fullName>
    </recommendedName>
</protein>
<name>A0ABP7FWW8_9ACTN</name>
<comment type="caution">
    <text evidence="3">The sequence shown here is derived from an EMBL/GenBank/DDBJ whole genome shotgun (WGS) entry which is preliminary data.</text>
</comment>
<evidence type="ECO:0000313" key="4">
    <source>
        <dbReference type="Proteomes" id="UP001500908"/>
    </source>
</evidence>
<feature type="transmembrane region" description="Helical" evidence="2">
    <location>
        <begin position="128"/>
        <end position="151"/>
    </location>
</feature>
<keyword evidence="2" id="KW-0812">Transmembrane</keyword>
<feature type="region of interest" description="Disordered" evidence="1">
    <location>
        <begin position="97"/>
        <end position="121"/>
    </location>
</feature>
<keyword evidence="4" id="KW-1185">Reference proteome</keyword>
<dbReference type="Proteomes" id="UP001500908">
    <property type="component" value="Unassembled WGS sequence"/>
</dbReference>
<evidence type="ECO:0008006" key="5">
    <source>
        <dbReference type="Google" id="ProtNLM"/>
    </source>
</evidence>
<organism evidence="3 4">
    <name type="scientific">Salinactinospora qingdaonensis</name>
    <dbReference type="NCBI Taxonomy" id="702744"/>
    <lineage>
        <taxon>Bacteria</taxon>
        <taxon>Bacillati</taxon>
        <taxon>Actinomycetota</taxon>
        <taxon>Actinomycetes</taxon>
        <taxon>Streptosporangiales</taxon>
        <taxon>Nocardiopsidaceae</taxon>
        <taxon>Salinactinospora</taxon>
    </lineage>
</organism>
<accession>A0ABP7FWW8</accession>
<evidence type="ECO:0000256" key="2">
    <source>
        <dbReference type="SAM" id="Phobius"/>
    </source>
</evidence>
<evidence type="ECO:0000313" key="3">
    <source>
        <dbReference type="EMBL" id="GAA3750427.1"/>
    </source>
</evidence>